<feature type="region of interest" description="Disordered" evidence="1">
    <location>
        <begin position="153"/>
        <end position="193"/>
    </location>
</feature>
<dbReference type="RefSeq" id="XP_014151565.1">
    <property type="nucleotide sequence ID" value="XM_014296090.1"/>
</dbReference>
<dbReference type="EMBL" id="KQ242667">
    <property type="protein sequence ID" value="KNC77663.1"/>
    <property type="molecule type" value="Genomic_DNA"/>
</dbReference>
<dbReference type="Proteomes" id="UP000054560">
    <property type="component" value="Unassembled WGS sequence"/>
</dbReference>
<feature type="region of interest" description="Disordered" evidence="1">
    <location>
        <begin position="214"/>
        <end position="237"/>
    </location>
</feature>
<feature type="compositionally biased region" description="Polar residues" evidence="1">
    <location>
        <begin position="272"/>
        <end position="288"/>
    </location>
</feature>
<evidence type="ECO:0000313" key="2">
    <source>
        <dbReference type="EMBL" id="KNC77663.1"/>
    </source>
</evidence>
<dbReference type="GeneID" id="25910389"/>
<feature type="compositionally biased region" description="Low complexity" evidence="1">
    <location>
        <begin position="295"/>
        <end position="307"/>
    </location>
</feature>
<evidence type="ECO:0000256" key="1">
    <source>
        <dbReference type="SAM" id="MobiDB-lite"/>
    </source>
</evidence>
<reference evidence="2 3" key="1">
    <citation type="submission" date="2011-02" db="EMBL/GenBank/DDBJ databases">
        <title>The Genome Sequence of Sphaeroforma arctica JP610.</title>
        <authorList>
            <consortium name="The Broad Institute Genome Sequencing Platform"/>
            <person name="Russ C."/>
            <person name="Cuomo C."/>
            <person name="Young S.K."/>
            <person name="Zeng Q."/>
            <person name="Gargeya S."/>
            <person name="Alvarado L."/>
            <person name="Berlin A."/>
            <person name="Chapman S.B."/>
            <person name="Chen Z."/>
            <person name="Freedman E."/>
            <person name="Gellesch M."/>
            <person name="Goldberg J."/>
            <person name="Griggs A."/>
            <person name="Gujja S."/>
            <person name="Heilman E."/>
            <person name="Heiman D."/>
            <person name="Howarth C."/>
            <person name="Mehta T."/>
            <person name="Neiman D."/>
            <person name="Pearson M."/>
            <person name="Roberts A."/>
            <person name="Saif S."/>
            <person name="Shea T."/>
            <person name="Shenoy N."/>
            <person name="Sisk P."/>
            <person name="Stolte C."/>
            <person name="Sykes S."/>
            <person name="White J."/>
            <person name="Yandava C."/>
            <person name="Burger G."/>
            <person name="Gray M.W."/>
            <person name="Holland P.W.H."/>
            <person name="King N."/>
            <person name="Lang F.B.F."/>
            <person name="Roger A.J."/>
            <person name="Ruiz-Trillo I."/>
            <person name="Haas B."/>
            <person name="Nusbaum C."/>
            <person name="Birren B."/>
        </authorList>
    </citation>
    <scope>NUCLEOTIDE SEQUENCE [LARGE SCALE GENOMIC DNA]</scope>
    <source>
        <strain evidence="2 3">JP610</strain>
    </source>
</reference>
<gene>
    <name evidence="2" type="ORF">SARC_09885</name>
</gene>
<sequence length="379" mass="41780">MHSVSHTSIAVLFCEQRLTNHIVSIRCRDTRFSTKTHSTYGKQSPGHARGLGGKTRLPLGNVASQLNIPSPTRPGLDLIPSREILFDVGVQTHPMSSQRKTSETDQWQSVEVESGSEHARLNRDRGVAAQDKAYTHTHSTSTAFHNRERHADAPRLGIGGCENAHTNGPVNAKSVHNNHEHHGDDPSDVDGRAHYDTHTQRVIAEMGRMLINSENRDVDSGHRSTNPIYRATYADNRVLNGGHKERDAERGHPGFLTGQYTHHTSAREINTRPHSPQHYTQAPQANTHPQRHLHSAQTATPPQASPAHVRKQPRTEQYTIARSEPYRQQLPTHTDAHAAGEKPGDAVTKDLPLVTDTATDKVIGIGIGTHGLLRSRANG</sequence>
<feature type="compositionally biased region" description="Polar residues" evidence="1">
    <location>
        <begin position="93"/>
        <end position="111"/>
    </location>
</feature>
<feature type="compositionally biased region" description="Basic and acidic residues" evidence="1">
    <location>
        <begin position="177"/>
        <end position="193"/>
    </location>
</feature>
<protein>
    <submittedName>
        <fullName evidence="2">Uncharacterized protein</fullName>
    </submittedName>
</protein>
<feature type="region of interest" description="Disordered" evidence="1">
    <location>
        <begin position="35"/>
        <end position="54"/>
    </location>
</feature>
<organism evidence="2 3">
    <name type="scientific">Sphaeroforma arctica JP610</name>
    <dbReference type="NCBI Taxonomy" id="667725"/>
    <lineage>
        <taxon>Eukaryota</taxon>
        <taxon>Ichthyosporea</taxon>
        <taxon>Ichthyophonida</taxon>
        <taxon>Sphaeroforma</taxon>
    </lineage>
</organism>
<feature type="region of interest" description="Disordered" evidence="1">
    <location>
        <begin position="93"/>
        <end position="120"/>
    </location>
</feature>
<keyword evidence="3" id="KW-1185">Reference proteome</keyword>
<feature type="region of interest" description="Disordered" evidence="1">
    <location>
        <begin position="270"/>
        <end position="314"/>
    </location>
</feature>
<accession>A0A0L0FNW0</accession>
<evidence type="ECO:0000313" key="3">
    <source>
        <dbReference type="Proteomes" id="UP000054560"/>
    </source>
</evidence>
<dbReference type="AlphaFoldDB" id="A0A0L0FNW0"/>
<name>A0A0L0FNW0_9EUKA</name>
<proteinExistence type="predicted"/>